<comment type="caution">
    <text evidence="1">The sequence shown here is derived from an EMBL/GenBank/DDBJ whole genome shotgun (WGS) entry which is preliminary data.</text>
</comment>
<reference evidence="1 2" key="1">
    <citation type="journal article" date="2021" name="Elife">
        <title>Chloroplast acquisition without the gene transfer in kleptoplastic sea slugs, Plakobranchus ocellatus.</title>
        <authorList>
            <person name="Maeda T."/>
            <person name="Takahashi S."/>
            <person name="Yoshida T."/>
            <person name="Shimamura S."/>
            <person name="Takaki Y."/>
            <person name="Nagai Y."/>
            <person name="Toyoda A."/>
            <person name="Suzuki Y."/>
            <person name="Arimoto A."/>
            <person name="Ishii H."/>
            <person name="Satoh N."/>
            <person name="Nishiyama T."/>
            <person name="Hasebe M."/>
            <person name="Maruyama T."/>
            <person name="Minagawa J."/>
            <person name="Obokata J."/>
            <person name="Shigenobu S."/>
        </authorList>
    </citation>
    <scope>NUCLEOTIDE SEQUENCE [LARGE SCALE GENOMIC DNA]</scope>
</reference>
<proteinExistence type="predicted"/>
<organism evidence="1 2">
    <name type="scientific">Elysia marginata</name>
    <dbReference type="NCBI Taxonomy" id="1093978"/>
    <lineage>
        <taxon>Eukaryota</taxon>
        <taxon>Metazoa</taxon>
        <taxon>Spiralia</taxon>
        <taxon>Lophotrochozoa</taxon>
        <taxon>Mollusca</taxon>
        <taxon>Gastropoda</taxon>
        <taxon>Heterobranchia</taxon>
        <taxon>Euthyneura</taxon>
        <taxon>Panpulmonata</taxon>
        <taxon>Sacoglossa</taxon>
        <taxon>Placobranchoidea</taxon>
        <taxon>Plakobranchidae</taxon>
        <taxon>Elysia</taxon>
    </lineage>
</organism>
<dbReference type="Proteomes" id="UP000762676">
    <property type="component" value="Unassembled WGS sequence"/>
</dbReference>
<protein>
    <submittedName>
        <fullName evidence="1">Uncharacterized protein</fullName>
    </submittedName>
</protein>
<sequence length="87" mass="9948">MLKLGSARKIWESFPPHTEQLLYHELLLGIVGIALAEPHSSVGIIGSRGSVGLEQPIRCWYSARLTFRPIRGWYSARTYDFKKERGF</sequence>
<gene>
    <name evidence="1" type="ORF">ElyMa_005715900</name>
</gene>
<dbReference type="EMBL" id="BMAT01011438">
    <property type="protein sequence ID" value="GFR72815.1"/>
    <property type="molecule type" value="Genomic_DNA"/>
</dbReference>
<keyword evidence="2" id="KW-1185">Reference proteome</keyword>
<name>A0AAV4FKH9_9GAST</name>
<evidence type="ECO:0000313" key="1">
    <source>
        <dbReference type="EMBL" id="GFR72815.1"/>
    </source>
</evidence>
<accession>A0AAV4FKH9</accession>
<evidence type="ECO:0000313" key="2">
    <source>
        <dbReference type="Proteomes" id="UP000762676"/>
    </source>
</evidence>
<dbReference type="AlphaFoldDB" id="A0AAV4FKH9"/>